<dbReference type="GeneID" id="121397370"/>
<feature type="transmembrane region" description="Helical" evidence="8">
    <location>
        <begin position="225"/>
        <end position="246"/>
    </location>
</feature>
<organism evidence="10 11">
    <name type="scientific">Xenopus laevis</name>
    <name type="common">African clawed frog</name>
    <dbReference type="NCBI Taxonomy" id="8355"/>
    <lineage>
        <taxon>Eukaryota</taxon>
        <taxon>Metazoa</taxon>
        <taxon>Chordata</taxon>
        <taxon>Craniata</taxon>
        <taxon>Vertebrata</taxon>
        <taxon>Euteleostomi</taxon>
        <taxon>Amphibia</taxon>
        <taxon>Batrachia</taxon>
        <taxon>Anura</taxon>
        <taxon>Pipoidea</taxon>
        <taxon>Pipidae</taxon>
        <taxon>Xenopodinae</taxon>
        <taxon>Xenopus</taxon>
        <taxon>Xenopus</taxon>
    </lineage>
</organism>
<evidence type="ECO:0000256" key="2">
    <source>
        <dbReference type="ARBA" id="ARBA00022692"/>
    </source>
</evidence>
<dbReference type="RefSeq" id="XP_041429948.1">
    <property type="nucleotide sequence ID" value="XM_041574014.1"/>
</dbReference>
<keyword evidence="4" id="KW-0297">G-protein coupled receptor</keyword>
<evidence type="ECO:0000256" key="6">
    <source>
        <dbReference type="ARBA" id="ARBA00023170"/>
    </source>
</evidence>
<dbReference type="Proteomes" id="UP000186698">
    <property type="component" value="Chromosome 8L"/>
</dbReference>
<name>A0A8J1LK36_XENLA</name>
<dbReference type="OrthoDB" id="8874870at2759"/>
<keyword evidence="10" id="KW-1185">Reference proteome</keyword>
<keyword evidence="5 8" id="KW-0472">Membrane</keyword>
<sequence>MIFNDTAFCDVDIYFQFCAFVRSVLIFPGLVVNSLILMSVIMCLNSKKNRIKSSIVAYVVGSTAFNIANLLSWPLMIDWRIYQKWRFSSPVCELMVYVKQIASTVSFYYVSCISFSIYIAIVFGHKIVDHKLFTIFQLFFPCLVLMTEEMIEHILGWKFSHYDNVYETCFTIINDQTMKIRMLFKILLGLPLTAYFYLHILLTIFRSAQVMKRSQATNRKLAKTFSFICLITFIAHIPGGILPLIADKNICLETATEFLFDLPIFTNPVILFCMNKELRVQCKKLLGGIKRTRSGSQFSHSIVTTDSQQASSSSNNLKLVNSGD</sequence>
<dbReference type="GO" id="GO:0005886">
    <property type="term" value="C:plasma membrane"/>
    <property type="evidence" value="ECO:0007669"/>
    <property type="project" value="TreeGrafter"/>
</dbReference>
<evidence type="ECO:0000313" key="10">
    <source>
        <dbReference type="Proteomes" id="UP000186698"/>
    </source>
</evidence>
<evidence type="ECO:0000256" key="1">
    <source>
        <dbReference type="ARBA" id="ARBA00004141"/>
    </source>
</evidence>
<evidence type="ECO:0000256" key="8">
    <source>
        <dbReference type="SAM" id="Phobius"/>
    </source>
</evidence>
<feature type="transmembrane region" description="Helical" evidence="8">
    <location>
        <begin position="186"/>
        <end position="205"/>
    </location>
</feature>
<evidence type="ECO:0000256" key="4">
    <source>
        <dbReference type="ARBA" id="ARBA00023040"/>
    </source>
</evidence>
<keyword evidence="7" id="KW-0807">Transducer</keyword>
<dbReference type="PANTHER" id="PTHR45695:SF9">
    <property type="entry name" value="LEUCOKININ RECEPTOR"/>
    <property type="match status" value="1"/>
</dbReference>
<protein>
    <submittedName>
        <fullName evidence="11">Uncharacterized protein LOC121397370</fullName>
    </submittedName>
</protein>
<feature type="transmembrane region" description="Helical" evidence="8">
    <location>
        <begin position="20"/>
        <end position="44"/>
    </location>
</feature>
<dbReference type="PROSITE" id="PS50262">
    <property type="entry name" value="G_PROTEIN_RECEP_F1_2"/>
    <property type="match status" value="1"/>
</dbReference>
<keyword evidence="3 8" id="KW-1133">Transmembrane helix</keyword>
<dbReference type="KEGG" id="xla:121397370"/>
<dbReference type="AlphaFoldDB" id="A0A8J1LK36"/>
<feature type="transmembrane region" description="Helical" evidence="8">
    <location>
        <begin position="97"/>
        <end position="120"/>
    </location>
</feature>
<dbReference type="SUPFAM" id="SSF81321">
    <property type="entry name" value="Family A G protein-coupled receptor-like"/>
    <property type="match status" value="1"/>
</dbReference>
<feature type="transmembrane region" description="Helical" evidence="8">
    <location>
        <begin position="56"/>
        <end position="77"/>
    </location>
</feature>
<dbReference type="PANTHER" id="PTHR45695">
    <property type="entry name" value="LEUCOKININ RECEPTOR-RELATED"/>
    <property type="match status" value="1"/>
</dbReference>
<evidence type="ECO:0000256" key="3">
    <source>
        <dbReference type="ARBA" id="ARBA00022989"/>
    </source>
</evidence>
<gene>
    <name evidence="11" type="primary">LOC121397370</name>
</gene>
<proteinExistence type="predicted"/>
<evidence type="ECO:0000313" key="11">
    <source>
        <dbReference type="RefSeq" id="XP_041429948.1"/>
    </source>
</evidence>
<comment type="subcellular location">
    <subcellularLocation>
        <location evidence="1">Membrane</location>
        <topology evidence="1">Multi-pass membrane protein</topology>
    </subcellularLocation>
</comment>
<evidence type="ECO:0000259" key="9">
    <source>
        <dbReference type="PROSITE" id="PS50262"/>
    </source>
</evidence>
<evidence type="ECO:0000256" key="5">
    <source>
        <dbReference type="ARBA" id="ARBA00023136"/>
    </source>
</evidence>
<feature type="domain" description="G-protein coupled receptors family 1 profile" evidence="9">
    <location>
        <begin position="32"/>
        <end position="245"/>
    </location>
</feature>
<evidence type="ECO:0000256" key="7">
    <source>
        <dbReference type="ARBA" id="ARBA00023224"/>
    </source>
</evidence>
<reference evidence="11" key="1">
    <citation type="submission" date="2025-08" db="UniProtKB">
        <authorList>
            <consortium name="RefSeq"/>
        </authorList>
    </citation>
    <scope>IDENTIFICATION</scope>
    <source>
        <strain evidence="11">J_2021</strain>
        <tissue evidence="11">Erythrocytes</tissue>
    </source>
</reference>
<dbReference type="GO" id="GO:0004930">
    <property type="term" value="F:G protein-coupled receptor activity"/>
    <property type="evidence" value="ECO:0007669"/>
    <property type="project" value="UniProtKB-KW"/>
</dbReference>
<dbReference type="Gene3D" id="1.20.1070.10">
    <property type="entry name" value="Rhodopsin 7-helix transmembrane proteins"/>
    <property type="match status" value="1"/>
</dbReference>
<dbReference type="InterPro" id="IPR017452">
    <property type="entry name" value="GPCR_Rhodpsn_7TM"/>
</dbReference>
<keyword evidence="2 8" id="KW-0812">Transmembrane</keyword>
<keyword evidence="6" id="KW-0675">Receptor</keyword>
<accession>A0A8J1LK36</accession>